<protein>
    <submittedName>
        <fullName evidence="3">Uncharacterized protein</fullName>
    </submittedName>
</protein>
<sequence length="524" mass="55849">MQILRAVRTVAVRLGLVAAASAALAAAAVPAQAAWVKPWNSSDRAIVVDAYEFNPIDWKELTTDKRVVGFINKASDGLAPDWNCRGRSGDEELLCKNRWWKYSVTKELYMTRRAMAKELGLKWGAYHLGRPGNPREQADHFIDFAEPGPDELIALDIEDNTSEWMSLADAEIFANQIFIRTGRYPVLYTNGSTAKWIADYRDKYKLLSRLPLWYARYRDDISGKFPEDVWPAYALWQFSSMHNCSAKKCPYRIKGAKSDIDVNVSTLDADGLRAAWPFNQLVRPLDDGAPADGGPSAFVAGLGAAAGDLVASVAGKVAAIADPTVRHVEKVIAGEIEMPKPADPVQPASAAPDAAAATLVSAYGPAETHKAPLDPLKLLTETALREKADREADAPHADAKAAVAATAAPGPDGSSAFAGLGSAMQQVAAIVPAPSASPVSAAEAANRSALGASQRSQVKAWLEASQAGQQAAALPMPAFVLSQTSAPVDAGRSDRLAARDRDAALPRDLALADARIGTAFIATR</sequence>
<dbReference type="PROSITE" id="PS51904">
    <property type="entry name" value="GLYCOSYL_HYDROL_F25_2"/>
    <property type="match status" value="1"/>
</dbReference>
<dbReference type="Pfam" id="PF01183">
    <property type="entry name" value="Glyco_hydro_25"/>
    <property type="match status" value="1"/>
</dbReference>
<dbReference type="GO" id="GO:0003796">
    <property type="term" value="F:lysozyme activity"/>
    <property type="evidence" value="ECO:0007669"/>
    <property type="project" value="InterPro"/>
</dbReference>
<dbReference type="SUPFAM" id="SSF51445">
    <property type="entry name" value="(Trans)glycosidases"/>
    <property type="match status" value="1"/>
</dbReference>
<dbReference type="GO" id="GO:0016998">
    <property type="term" value="P:cell wall macromolecule catabolic process"/>
    <property type="evidence" value="ECO:0007669"/>
    <property type="project" value="InterPro"/>
</dbReference>
<evidence type="ECO:0000313" key="4">
    <source>
        <dbReference type="Proteomes" id="UP000432089"/>
    </source>
</evidence>
<dbReference type="Proteomes" id="UP000432089">
    <property type="component" value="Unassembled WGS sequence"/>
</dbReference>
<evidence type="ECO:0000313" key="3">
    <source>
        <dbReference type="EMBL" id="KAB0680276.1"/>
    </source>
</evidence>
<accession>A0A7V7PQ90</accession>
<organism evidence="3 4">
    <name type="scientific">Plantimonas leprariae</name>
    <dbReference type="NCBI Taxonomy" id="2615207"/>
    <lineage>
        <taxon>Bacteria</taxon>
        <taxon>Pseudomonadati</taxon>
        <taxon>Pseudomonadota</taxon>
        <taxon>Alphaproteobacteria</taxon>
        <taxon>Hyphomicrobiales</taxon>
        <taxon>Aurantimonadaceae</taxon>
        <taxon>Plantimonas</taxon>
    </lineage>
</organism>
<dbReference type="InterPro" id="IPR017853">
    <property type="entry name" value="GH"/>
</dbReference>
<keyword evidence="2" id="KW-0732">Signal</keyword>
<dbReference type="InterPro" id="IPR002053">
    <property type="entry name" value="Glyco_hydro_25"/>
</dbReference>
<dbReference type="CDD" id="cd00599">
    <property type="entry name" value="GH25_muramidase"/>
    <property type="match status" value="1"/>
</dbReference>
<reference evidence="3 4" key="1">
    <citation type="submission" date="2019-09" db="EMBL/GenBank/DDBJ databases">
        <title>YIM 132180 draft genome.</title>
        <authorList>
            <person name="Zhang K."/>
        </authorList>
    </citation>
    <scope>NUCLEOTIDE SEQUENCE [LARGE SCALE GENOMIC DNA]</scope>
    <source>
        <strain evidence="3 4">YIM 132180</strain>
    </source>
</reference>
<dbReference type="Gene3D" id="3.20.20.80">
    <property type="entry name" value="Glycosidases"/>
    <property type="match status" value="1"/>
</dbReference>
<proteinExistence type="inferred from homology"/>
<dbReference type="RefSeq" id="WP_150969349.1">
    <property type="nucleotide sequence ID" value="NZ_VZDO01000005.1"/>
</dbReference>
<dbReference type="GO" id="GO:0009253">
    <property type="term" value="P:peptidoglycan catabolic process"/>
    <property type="evidence" value="ECO:0007669"/>
    <property type="project" value="InterPro"/>
</dbReference>
<comment type="similarity">
    <text evidence="1">Belongs to the glycosyl hydrolase 25 family.</text>
</comment>
<feature type="chain" id="PRO_5031255511" evidence="2">
    <location>
        <begin position="34"/>
        <end position="524"/>
    </location>
</feature>
<name>A0A7V7PQ90_9HYPH</name>
<keyword evidence="4" id="KW-1185">Reference proteome</keyword>
<evidence type="ECO:0000256" key="2">
    <source>
        <dbReference type="SAM" id="SignalP"/>
    </source>
</evidence>
<dbReference type="EMBL" id="VZDO01000005">
    <property type="protein sequence ID" value="KAB0680276.1"/>
    <property type="molecule type" value="Genomic_DNA"/>
</dbReference>
<feature type="signal peptide" evidence="2">
    <location>
        <begin position="1"/>
        <end position="33"/>
    </location>
</feature>
<dbReference type="AlphaFoldDB" id="A0A7V7PQ90"/>
<gene>
    <name evidence="3" type="ORF">F6X38_08850</name>
</gene>
<evidence type="ECO:0000256" key="1">
    <source>
        <dbReference type="ARBA" id="ARBA00010646"/>
    </source>
</evidence>
<comment type="caution">
    <text evidence="3">The sequence shown here is derived from an EMBL/GenBank/DDBJ whole genome shotgun (WGS) entry which is preliminary data.</text>
</comment>